<dbReference type="FunFam" id="3.50.50.60:FF:000138">
    <property type="entry name" value="Flavin-containing monooxygenase"/>
    <property type="match status" value="1"/>
</dbReference>
<dbReference type="PANTHER" id="PTHR23023">
    <property type="entry name" value="DIMETHYLANILINE MONOOXYGENASE"/>
    <property type="match status" value="1"/>
</dbReference>
<keyword evidence="3 8" id="KW-0285">Flavoprotein</keyword>
<keyword evidence="5" id="KW-0521">NADP</keyword>
<comment type="cofactor">
    <cofactor evidence="1 8">
        <name>FAD</name>
        <dbReference type="ChEBI" id="CHEBI:57692"/>
    </cofactor>
</comment>
<dbReference type="InterPro" id="IPR020946">
    <property type="entry name" value="Flavin_mOase-like"/>
</dbReference>
<reference evidence="10 11" key="2">
    <citation type="journal article" date="2018" name="Elife">
        <title>Firefly genomes illuminate parallel origins of bioluminescence in beetles.</title>
        <authorList>
            <person name="Fallon T.R."/>
            <person name="Lower S.E."/>
            <person name="Chang C.H."/>
            <person name="Bessho-Uehara M."/>
            <person name="Martin G.J."/>
            <person name="Bewick A.J."/>
            <person name="Behringer M."/>
            <person name="Debat H.J."/>
            <person name="Wong I."/>
            <person name="Day J.C."/>
            <person name="Suvorov A."/>
            <person name="Silva C.J."/>
            <person name="Stanger-Hall K.F."/>
            <person name="Hall D.W."/>
            <person name="Schmitz R.J."/>
            <person name="Nelson D.R."/>
            <person name="Lewis S.M."/>
            <person name="Shigenobu S."/>
            <person name="Bybee S.M."/>
            <person name="Larracuente A.M."/>
            <person name="Oba Y."/>
            <person name="Weng J.K."/>
        </authorList>
    </citation>
    <scope>NUCLEOTIDE SEQUENCE [LARGE SCALE GENOMIC DNA]</scope>
    <source>
        <strain evidence="10">1611_PpyrPB1</strain>
        <tissue evidence="10">Whole body</tissue>
    </source>
</reference>
<evidence type="ECO:0000256" key="1">
    <source>
        <dbReference type="ARBA" id="ARBA00001974"/>
    </source>
</evidence>
<dbReference type="InterPro" id="IPR050346">
    <property type="entry name" value="FMO-like"/>
</dbReference>
<name>A0A1Y1ME40_PHOPY</name>
<dbReference type="Gene3D" id="3.50.50.60">
    <property type="entry name" value="FAD/NAD(P)-binding domain"/>
    <property type="match status" value="2"/>
</dbReference>
<sequence>MKVAVVGAGPAGLVAAKYSVQHGHECDVFEQTGAFGGVWIYTDDVGVDKEGVLIHTSMYKDLTTNFPKELMSYPDCAYPDDQTKSYISQQEVLGYLKKYVDEFNIKRLIQFYTRVVDISPDVNEGWIIKTEDVKSNLKKELVYDAVLICNGRFYEPTLPKINGQDLFKGPQTHSKDFRTPEPFKDQTVLIVGGSYSGQELCLKIAPVAKRVILSHRAPIMYIKFPDNLTEKTEVAEFTANGARFLDDTIENFDCILYCTGFHYVCPFVSKKCGLNVDNNWIRPLYKQIINVEYPTMHFIGLPYVACGIPLFDFQVQFSLAALEKKFNLPSKEEMIKELGRYMDARRAKGIPDFQAHKLGNAEAQTDYLQQLSDVSGIPPIRPVINKLYARIKACVTLGCRFEIVDDENFRIIS</sequence>
<evidence type="ECO:0000256" key="3">
    <source>
        <dbReference type="ARBA" id="ARBA00022630"/>
    </source>
</evidence>
<protein>
    <recommendedName>
        <fullName evidence="8">Flavin-containing monooxygenase</fullName>
        <ecNumber evidence="8">1.-.-.-</ecNumber>
    </recommendedName>
</protein>
<dbReference type="GO" id="GO:0050660">
    <property type="term" value="F:flavin adenine dinucleotide binding"/>
    <property type="evidence" value="ECO:0007669"/>
    <property type="project" value="InterPro"/>
</dbReference>
<comment type="similarity">
    <text evidence="2 8">Belongs to the FMO family.</text>
</comment>
<dbReference type="EC" id="1.-.-.-" evidence="8"/>
<reference evidence="10" key="3">
    <citation type="submission" date="2019-08" db="EMBL/GenBank/DDBJ databases">
        <authorList>
            <consortium name="Photinus pyralis genome working group"/>
            <person name="Fallon T.R."/>
            <person name="Sander Lower S.E."/>
            <person name="Weng J.-K."/>
        </authorList>
    </citation>
    <scope>NUCLEOTIDE SEQUENCE</scope>
    <source>
        <strain evidence="10">1611_PpyrPB1</strain>
        <tissue evidence="10">Whole body</tissue>
    </source>
</reference>
<dbReference type="EMBL" id="GEZM01037162">
    <property type="protein sequence ID" value="JAV82126.1"/>
    <property type="molecule type" value="Transcribed_RNA"/>
</dbReference>
<dbReference type="AlphaFoldDB" id="A0A1Y1ME40"/>
<evidence type="ECO:0000256" key="5">
    <source>
        <dbReference type="ARBA" id="ARBA00022857"/>
    </source>
</evidence>
<keyword evidence="4 8" id="KW-0274">FAD</keyword>
<dbReference type="OrthoDB" id="66881at2759"/>
<accession>A0A1Y1ME40</accession>
<evidence type="ECO:0000313" key="11">
    <source>
        <dbReference type="Proteomes" id="UP000327044"/>
    </source>
</evidence>
<keyword evidence="7 8" id="KW-0503">Monooxygenase</keyword>
<proteinExistence type="inferred from homology"/>
<gene>
    <name evidence="10" type="ORF">PPYR_00514</name>
</gene>
<evidence type="ECO:0000313" key="9">
    <source>
        <dbReference type="EMBL" id="JAV82126.1"/>
    </source>
</evidence>
<evidence type="ECO:0000256" key="2">
    <source>
        <dbReference type="ARBA" id="ARBA00009183"/>
    </source>
</evidence>
<evidence type="ECO:0000256" key="8">
    <source>
        <dbReference type="RuleBase" id="RU361177"/>
    </source>
</evidence>
<dbReference type="PIRSF" id="PIRSF000332">
    <property type="entry name" value="FMO"/>
    <property type="match status" value="1"/>
</dbReference>
<dbReference type="InterPro" id="IPR000960">
    <property type="entry name" value="Flavin_mOase"/>
</dbReference>
<dbReference type="InterPro" id="IPR036188">
    <property type="entry name" value="FAD/NAD-bd_sf"/>
</dbReference>
<dbReference type="GO" id="GO:0004499">
    <property type="term" value="F:N,N-dimethylaniline monooxygenase activity"/>
    <property type="evidence" value="ECO:0007669"/>
    <property type="project" value="InterPro"/>
</dbReference>
<evidence type="ECO:0000313" key="10">
    <source>
        <dbReference type="EMBL" id="KAB0803544.1"/>
    </source>
</evidence>
<dbReference type="Pfam" id="PF00743">
    <property type="entry name" value="FMO-like"/>
    <property type="match status" value="2"/>
</dbReference>
<dbReference type="EMBL" id="VVIM01000001">
    <property type="protein sequence ID" value="KAB0803544.1"/>
    <property type="molecule type" value="Genomic_DNA"/>
</dbReference>
<organism evidence="9">
    <name type="scientific">Photinus pyralis</name>
    <name type="common">Common eastern firefly</name>
    <name type="synonym">Lampyris pyralis</name>
    <dbReference type="NCBI Taxonomy" id="7054"/>
    <lineage>
        <taxon>Eukaryota</taxon>
        <taxon>Metazoa</taxon>
        <taxon>Ecdysozoa</taxon>
        <taxon>Arthropoda</taxon>
        <taxon>Hexapoda</taxon>
        <taxon>Insecta</taxon>
        <taxon>Pterygota</taxon>
        <taxon>Neoptera</taxon>
        <taxon>Endopterygota</taxon>
        <taxon>Coleoptera</taxon>
        <taxon>Polyphaga</taxon>
        <taxon>Elateriformia</taxon>
        <taxon>Elateroidea</taxon>
        <taxon>Lampyridae</taxon>
        <taxon>Lampyrinae</taxon>
        <taxon>Photinus</taxon>
    </lineage>
</organism>
<dbReference type="InParanoid" id="A0A1Y1ME40"/>
<keyword evidence="6 8" id="KW-0560">Oxidoreductase</keyword>
<evidence type="ECO:0000256" key="4">
    <source>
        <dbReference type="ARBA" id="ARBA00022827"/>
    </source>
</evidence>
<dbReference type="GO" id="GO:0050661">
    <property type="term" value="F:NADP binding"/>
    <property type="evidence" value="ECO:0007669"/>
    <property type="project" value="InterPro"/>
</dbReference>
<evidence type="ECO:0000256" key="6">
    <source>
        <dbReference type="ARBA" id="ARBA00023002"/>
    </source>
</evidence>
<dbReference type="Proteomes" id="UP000327044">
    <property type="component" value="Unassembled WGS sequence"/>
</dbReference>
<dbReference type="PRINTS" id="PR00370">
    <property type="entry name" value="FMOXYGENASE"/>
</dbReference>
<keyword evidence="11" id="KW-1185">Reference proteome</keyword>
<dbReference type="SUPFAM" id="SSF51905">
    <property type="entry name" value="FAD/NAD(P)-binding domain"/>
    <property type="match status" value="2"/>
</dbReference>
<evidence type="ECO:0000256" key="7">
    <source>
        <dbReference type="ARBA" id="ARBA00023033"/>
    </source>
</evidence>
<reference evidence="9" key="1">
    <citation type="journal article" date="2016" name="Sci. Rep.">
        <title>Molecular characterization of firefly nuptial gifts: a multi-omics approach sheds light on postcopulatory sexual selection.</title>
        <authorList>
            <person name="Al-Wathiqui N."/>
            <person name="Fallon T.R."/>
            <person name="South A."/>
            <person name="Weng J.K."/>
            <person name="Lewis S.M."/>
        </authorList>
    </citation>
    <scope>NUCLEOTIDE SEQUENCE</scope>
</reference>